<dbReference type="PANTHER" id="PTHR35469:SF4">
    <property type="entry name" value="TRANSMEMBRANE PROTEIN"/>
    <property type="match status" value="1"/>
</dbReference>
<feature type="region of interest" description="Disordered" evidence="1">
    <location>
        <begin position="26"/>
        <end position="91"/>
    </location>
</feature>
<evidence type="ECO:0000313" key="4">
    <source>
        <dbReference type="Proteomes" id="UP001457282"/>
    </source>
</evidence>
<sequence>MATNSREARRRKIMERGSDRLALITGRIQTLPSSSSSSGPQSHHEDTPNPSSPPPNSDVQEDPHPHLSEQIAELPSEVEEKESDSTLPRSQFDANTEALRDIDSQVQQLRSSLTVQNAPPPPPSSSSLSSSATQRRPLFTASGVSSAIAESERTRLSFSVAVAILVVLAHLGFPLLGTSNIVKTLLGFRPLYLVLLTNVTFVLARILGKHRVSEVPDRGGEIRTPTEGFEWADNLGKALELGLVAQKVLDALFMDCAVYAIIVVCGLSSA</sequence>
<proteinExistence type="predicted"/>
<evidence type="ECO:0000313" key="3">
    <source>
        <dbReference type="EMBL" id="KAK9946718.1"/>
    </source>
</evidence>
<protein>
    <submittedName>
        <fullName evidence="3">Uncharacterized protein</fullName>
    </submittedName>
</protein>
<dbReference type="EMBL" id="JBEDUW010000002">
    <property type="protein sequence ID" value="KAK9946718.1"/>
    <property type="molecule type" value="Genomic_DNA"/>
</dbReference>
<feature type="transmembrane region" description="Helical" evidence="2">
    <location>
        <begin position="156"/>
        <end position="176"/>
    </location>
</feature>
<keyword evidence="2" id="KW-1133">Transmembrane helix</keyword>
<feature type="region of interest" description="Disordered" evidence="1">
    <location>
        <begin position="108"/>
        <end position="134"/>
    </location>
</feature>
<dbReference type="AlphaFoldDB" id="A0AAW1YCH0"/>
<keyword evidence="2" id="KW-0472">Membrane</keyword>
<dbReference type="PANTHER" id="PTHR35469">
    <property type="entry name" value="TRANSMEMBRANE PROTEIN"/>
    <property type="match status" value="1"/>
</dbReference>
<evidence type="ECO:0000256" key="2">
    <source>
        <dbReference type="SAM" id="Phobius"/>
    </source>
</evidence>
<keyword evidence="2" id="KW-0812">Transmembrane</keyword>
<feature type="compositionally biased region" description="Polar residues" evidence="1">
    <location>
        <begin position="108"/>
        <end position="117"/>
    </location>
</feature>
<name>A0AAW1YCH0_RUBAR</name>
<keyword evidence="4" id="KW-1185">Reference proteome</keyword>
<evidence type="ECO:0000256" key="1">
    <source>
        <dbReference type="SAM" id="MobiDB-lite"/>
    </source>
</evidence>
<accession>A0AAW1YCH0</accession>
<reference evidence="3 4" key="1">
    <citation type="journal article" date="2023" name="G3 (Bethesda)">
        <title>A chromosome-length genome assembly and annotation of blackberry (Rubus argutus, cv. 'Hillquist').</title>
        <authorList>
            <person name="Bruna T."/>
            <person name="Aryal R."/>
            <person name="Dudchenko O."/>
            <person name="Sargent D.J."/>
            <person name="Mead D."/>
            <person name="Buti M."/>
            <person name="Cavallini A."/>
            <person name="Hytonen T."/>
            <person name="Andres J."/>
            <person name="Pham M."/>
            <person name="Weisz D."/>
            <person name="Mascagni F."/>
            <person name="Usai G."/>
            <person name="Natali L."/>
            <person name="Bassil N."/>
            <person name="Fernandez G.E."/>
            <person name="Lomsadze A."/>
            <person name="Armour M."/>
            <person name="Olukolu B."/>
            <person name="Poorten T."/>
            <person name="Britton C."/>
            <person name="Davik J."/>
            <person name="Ashrafi H."/>
            <person name="Aiden E.L."/>
            <person name="Borodovsky M."/>
            <person name="Worthington M."/>
        </authorList>
    </citation>
    <scope>NUCLEOTIDE SEQUENCE [LARGE SCALE GENOMIC DNA]</scope>
    <source>
        <strain evidence="3">PI 553951</strain>
    </source>
</reference>
<feature type="transmembrane region" description="Helical" evidence="2">
    <location>
        <begin position="188"/>
        <end position="208"/>
    </location>
</feature>
<comment type="caution">
    <text evidence="3">The sequence shown here is derived from an EMBL/GenBank/DDBJ whole genome shotgun (WGS) entry which is preliminary data.</text>
</comment>
<dbReference type="Proteomes" id="UP001457282">
    <property type="component" value="Unassembled WGS sequence"/>
</dbReference>
<organism evidence="3 4">
    <name type="scientific">Rubus argutus</name>
    <name type="common">Southern blackberry</name>
    <dbReference type="NCBI Taxonomy" id="59490"/>
    <lineage>
        <taxon>Eukaryota</taxon>
        <taxon>Viridiplantae</taxon>
        <taxon>Streptophyta</taxon>
        <taxon>Embryophyta</taxon>
        <taxon>Tracheophyta</taxon>
        <taxon>Spermatophyta</taxon>
        <taxon>Magnoliopsida</taxon>
        <taxon>eudicotyledons</taxon>
        <taxon>Gunneridae</taxon>
        <taxon>Pentapetalae</taxon>
        <taxon>rosids</taxon>
        <taxon>fabids</taxon>
        <taxon>Rosales</taxon>
        <taxon>Rosaceae</taxon>
        <taxon>Rosoideae</taxon>
        <taxon>Rosoideae incertae sedis</taxon>
        <taxon>Rubus</taxon>
    </lineage>
</organism>
<gene>
    <name evidence="3" type="ORF">M0R45_012165</name>
</gene>